<sequence>MVSRQAAFPSERLGMGAFRIALESVFNRIHHTPLEYTSFGKPNPFVFMNAEAILRHLKASSCHGNPLMDNGDTASHAFETMYMIGDNPLVDIKGARQVVDTVEYIMEKEGTS</sequence>
<dbReference type="InterPro" id="IPR050324">
    <property type="entry name" value="CDP-alcohol_PTase-I"/>
</dbReference>
<dbReference type="SUPFAM" id="SSF56784">
    <property type="entry name" value="HAD-like"/>
    <property type="match status" value="1"/>
</dbReference>
<dbReference type="Proteomes" id="UP001642360">
    <property type="component" value="Unassembled WGS sequence"/>
</dbReference>
<gene>
    <name evidence="1" type="ORF">ILEXP_LOCUS23502</name>
</gene>
<dbReference type="AlphaFoldDB" id="A0ABC8SG99"/>
<dbReference type="EMBL" id="CAUOFW020002636">
    <property type="protein sequence ID" value="CAK9155111.1"/>
    <property type="molecule type" value="Genomic_DNA"/>
</dbReference>
<organism evidence="1 2">
    <name type="scientific">Ilex paraguariensis</name>
    <name type="common">yerba mate</name>
    <dbReference type="NCBI Taxonomy" id="185542"/>
    <lineage>
        <taxon>Eukaryota</taxon>
        <taxon>Viridiplantae</taxon>
        <taxon>Streptophyta</taxon>
        <taxon>Embryophyta</taxon>
        <taxon>Tracheophyta</taxon>
        <taxon>Spermatophyta</taxon>
        <taxon>Magnoliopsida</taxon>
        <taxon>eudicotyledons</taxon>
        <taxon>Gunneridae</taxon>
        <taxon>Pentapetalae</taxon>
        <taxon>asterids</taxon>
        <taxon>campanulids</taxon>
        <taxon>Aquifoliales</taxon>
        <taxon>Aquifoliaceae</taxon>
        <taxon>Ilex</taxon>
    </lineage>
</organism>
<name>A0ABC8SG99_9AQUA</name>
<comment type="caution">
    <text evidence="1">The sequence shown here is derived from an EMBL/GenBank/DDBJ whole genome shotgun (WGS) entry which is preliminary data.</text>
</comment>
<dbReference type="PANTHER" id="PTHR14269">
    <property type="entry name" value="CDP-DIACYLGLYCEROL--GLYCEROL-3-PHOSPHATE 3-PHOSPHATIDYLTRANSFERASE-RELATED"/>
    <property type="match status" value="1"/>
</dbReference>
<evidence type="ECO:0000313" key="2">
    <source>
        <dbReference type="Proteomes" id="UP001642360"/>
    </source>
</evidence>
<dbReference type="Gene3D" id="3.40.50.1000">
    <property type="entry name" value="HAD superfamily/HAD-like"/>
    <property type="match status" value="1"/>
</dbReference>
<evidence type="ECO:0000313" key="1">
    <source>
        <dbReference type="EMBL" id="CAK9155111.1"/>
    </source>
</evidence>
<keyword evidence="2" id="KW-1185">Reference proteome</keyword>
<protein>
    <submittedName>
        <fullName evidence="1">Uncharacterized protein</fullName>
    </submittedName>
</protein>
<dbReference type="InterPro" id="IPR036412">
    <property type="entry name" value="HAD-like_sf"/>
</dbReference>
<accession>A0ABC8SG99</accession>
<dbReference type="InterPro" id="IPR023214">
    <property type="entry name" value="HAD_sf"/>
</dbReference>
<proteinExistence type="predicted"/>
<dbReference type="Pfam" id="PF13242">
    <property type="entry name" value="Hydrolase_like"/>
    <property type="match status" value="1"/>
</dbReference>
<reference evidence="1 2" key="1">
    <citation type="submission" date="2024-02" db="EMBL/GenBank/DDBJ databases">
        <authorList>
            <person name="Vignale AGUSTIN F."/>
            <person name="Sosa J E."/>
            <person name="Modenutti C."/>
        </authorList>
    </citation>
    <scope>NUCLEOTIDE SEQUENCE [LARGE SCALE GENOMIC DNA]</scope>
</reference>
<dbReference type="PANTHER" id="PTHR14269:SF49">
    <property type="entry name" value="HYDROLASE FAMILY PROTEIN _ HAD-SUPERFAMILY PROTEIN"/>
    <property type="match status" value="1"/>
</dbReference>